<dbReference type="AlphaFoldDB" id="A0A2R8AN76"/>
<organism evidence="3 4">
    <name type="scientific">Pseudoprimorskyibacter insulae</name>
    <dbReference type="NCBI Taxonomy" id="1695997"/>
    <lineage>
        <taxon>Bacteria</taxon>
        <taxon>Pseudomonadati</taxon>
        <taxon>Pseudomonadota</taxon>
        <taxon>Alphaproteobacteria</taxon>
        <taxon>Rhodobacterales</taxon>
        <taxon>Paracoccaceae</taxon>
        <taxon>Pseudoprimorskyibacter</taxon>
    </lineage>
</organism>
<keyword evidence="4" id="KW-1185">Reference proteome</keyword>
<evidence type="ECO:0000256" key="2">
    <source>
        <dbReference type="SAM" id="MobiDB-lite"/>
    </source>
</evidence>
<dbReference type="CDD" id="cd07067">
    <property type="entry name" value="HP_PGM_like"/>
    <property type="match status" value="1"/>
</dbReference>
<dbReference type="PANTHER" id="PTHR20935:SF0">
    <property type="entry name" value="SERINE_THREONINE-PROTEIN PHOSPHATASE PGAM5, MITOCHONDRIAL"/>
    <property type="match status" value="1"/>
</dbReference>
<dbReference type="OrthoDB" id="280692at2"/>
<dbReference type="InterPro" id="IPR051021">
    <property type="entry name" value="Mito_Ser/Thr_phosphatase"/>
</dbReference>
<dbReference type="EMBL" id="OMOJ01000001">
    <property type="protein sequence ID" value="SPF77496.1"/>
    <property type="molecule type" value="Genomic_DNA"/>
</dbReference>
<feature type="region of interest" description="Disordered" evidence="2">
    <location>
        <begin position="1"/>
        <end position="20"/>
    </location>
</feature>
<dbReference type="InterPro" id="IPR029033">
    <property type="entry name" value="His_PPase_superfam"/>
</dbReference>
<name>A0A2R8AN76_9RHOB</name>
<dbReference type="PANTHER" id="PTHR20935">
    <property type="entry name" value="PHOSPHOGLYCERATE MUTASE-RELATED"/>
    <property type="match status" value="1"/>
</dbReference>
<evidence type="ECO:0000313" key="3">
    <source>
        <dbReference type="EMBL" id="SPF77496.1"/>
    </source>
</evidence>
<dbReference type="GO" id="GO:0004619">
    <property type="term" value="F:phosphoglycerate mutase activity"/>
    <property type="evidence" value="ECO:0007669"/>
    <property type="project" value="UniProtKB-EC"/>
</dbReference>
<dbReference type="Gene3D" id="3.40.50.1240">
    <property type="entry name" value="Phosphoglycerate mutase-like"/>
    <property type="match status" value="1"/>
</dbReference>
<dbReference type="GO" id="GO:0016787">
    <property type="term" value="F:hydrolase activity"/>
    <property type="evidence" value="ECO:0007669"/>
    <property type="project" value="UniProtKB-KW"/>
</dbReference>
<keyword evidence="1" id="KW-0378">Hydrolase</keyword>
<dbReference type="Pfam" id="PF00300">
    <property type="entry name" value="His_Phos_1"/>
    <property type="match status" value="1"/>
</dbReference>
<dbReference type="InterPro" id="IPR013078">
    <property type="entry name" value="His_Pase_superF_clade-1"/>
</dbReference>
<accession>A0A2R8AN76</accession>
<dbReference type="SUPFAM" id="SSF53254">
    <property type="entry name" value="Phosphoglycerate mutase-like"/>
    <property type="match status" value="1"/>
</dbReference>
<dbReference type="EC" id="5.4.2.11" evidence="3"/>
<evidence type="ECO:0000256" key="1">
    <source>
        <dbReference type="ARBA" id="ARBA00022801"/>
    </source>
</evidence>
<reference evidence="4" key="1">
    <citation type="submission" date="2018-03" db="EMBL/GenBank/DDBJ databases">
        <authorList>
            <person name="Rodrigo-Torres L."/>
            <person name="Arahal R. D."/>
            <person name="Lucena T."/>
        </authorList>
    </citation>
    <scope>NUCLEOTIDE SEQUENCE [LARGE SCALE GENOMIC DNA]</scope>
    <source>
        <strain evidence="4">CECT 8871</strain>
    </source>
</reference>
<protein>
    <submittedName>
        <fullName evidence="3">2,3-bisphosphoglycerate-dependent phosphoglycerate mutase</fullName>
        <ecNumber evidence="3">5.4.2.11</ecNumber>
    </submittedName>
</protein>
<dbReference type="RefSeq" id="WP_108884209.1">
    <property type="nucleotide sequence ID" value="NZ_OMOJ01000001.1"/>
</dbReference>
<dbReference type="SMART" id="SM00855">
    <property type="entry name" value="PGAM"/>
    <property type="match status" value="1"/>
</dbReference>
<gene>
    <name evidence="3" type="primary">gpmA_1</name>
    <name evidence="3" type="ORF">PRI8871_00079</name>
</gene>
<sequence>MSHVTFVRHGQANNSARDEEGYDKLSDLGWKQSRWLGEHFGQMNEVFARVYTGTLRRHVETTEGINANSPEAVIQDERLNELQYFTMATLFEAQHGEPLPNGREEFAAHLPKMFRAWQEGAIDGVPESFQHFEKRVNDVVREIGAGKGRALVVTSGGVIGMALRVTMSLDLKNFCHACLSIQNTSVHRMQPMPTGMALVQFNATPHLETTERQFAQTHL</sequence>
<dbReference type="Proteomes" id="UP000244904">
    <property type="component" value="Unassembled WGS sequence"/>
</dbReference>
<keyword evidence="3" id="KW-0413">Isomerase</keyword>
<evidence type="ECO:0000313" key="4">
    <source>
        <dbReference type="Proteomes" id="UP000244904"/>
    </source>
</evidence>
<proteinExistence type="predicted"/>